<dbReference type="InterPro" id="IPR020667">
    <property type="entry name" value="DNA_mismatch_repair_MutL"/>
</dbReference>
<dbReference type="RefSeq" id="WP_345029331.1">
    <property type="nucleotide sequence ID" value="NZ_BAABEY010000024.1"/>
</dbReference>
<dbReference type="Gene3D" id="3.30.1370.100">
    <property type="entry name" value="MutL, C-terminal domain, regulatory subdomain"/>
    <property type="match status" value="1"/>
</dbReference>
<dbReference type="InterPro" id="IPR014762">
    <property type="entry name" value="DNA_mismatch_repair_CS"/>
</dbReference>
<dbReference type="InterPro" id="IPR013507">
    <property type="entry name" value="DNA_mismatch_S5_2-like"/>
</dbReference>
<dbReference type="Pfam" id="PF13589">
    <property type="entry name" value="HATPase_c_3"/>
    <property type="match status" value="1"/>
</dbReference>
<dbReference type="HAMAP" id="MF_00149">
    <property type="entry name" value="DNA_mis_repair"/>
    <property type="match status" value="1"/>
</dbReference>
<keyword evidence="3 5" id="KW-0227">DNA damage</keyword>
<dbReference type="InterPro" id="IPR042120">
    <property type="entry name" value="MutL_C_dimsub"/>
</dbReference>
<dbReference type="SUPFAM" id="SSF55874">
    <property type="entry name" value="ATPase domain of HSP90 chaperone/DNA topoisomerase II/histidine kinase"/>
    <property type="match status" value="1"/>
</dbReference>
<dbReference type="InterPro" id="IPR002099">
    <property type="entry name" value="MutL/Mlh/PMS"/>
</dbReference>
<dbReference type="PROSITE" id="PS00058">
    <property type="entry name" value="DNA_MISMATCH_REPAIR_1"/>
    <property type="match status" value="1"/>
</dbReference>
<comment type="similarity">
    <text evidence="1 5">Belongs to the DNA mismatch repair MutL/HexB family.</text>
</comment>
<protein>
    <recommendedName>
        <fullName evidence="2 5">DNA mismatch repair protein MutL</fullName>
    </recommendedName>
</protein>
<accession>A0ABP8M0D9</accession>
<keyword evidence="8" id="KW-0255">Endonuclease</keyword>
<evidence type="ECO:0000256" key="1">
    <source>
        <dbReference type="ARBA" id="ARBA00006082"/>
    </source>
</evidence>
<comment type="function">
    <text evidence="5">This protein is involved in the repair of mismatches in DNA. It is required for dam-dependent methyl-directed DNA mismatch repair. May act as a 'molecular matchmaker', a protein that promotes the formation of a stable complex between two or more DNA-binding proteins in an ATP-dependent manner without itself being part of a final effector complex.</text>
</comment>
<dbReference type="GO" id="GO:0004519">
    <property type="term" value="F:endonuclease activity"/>
    <property type="evidence" value="ECO:0007669"/>
    <property type="project" value="UniProtKB-KW"/>
</dbReference>
<dbReference type="InterPro" id="IPR037198">
    <property type="entry name" value="MutL_C_sf"/>
</dbReference>
<sequence length="628" mass="70871">MNTPDIVQLLPDHIANQIAAGEVVQRPASAVKELLENAIDAEASSIQVILQEAGKTLLQVVDDGKGMSPTDARMCFERHATSKIRTGEDLFRIRTMGFRGEALASIAAIAQVELKTARSDEEVGTLIRIEGSSVKTQESISWSQGTSIQVKNLFYNVPARRNFLKSNPVEMRHIIDEFQRVALANPEVAFTLHHNNSEIFNLPQGKLVRRITDIFGKNYREQLVFCQEETSLLSLRGYIGKPECAKKTRGEQFFFVNNRYIKSSYLHHALVTAFEGTIPEGSHPFYVLFIEIDPSHIDINIHPTKSEIKFDDERSVYAILMAAIRRSIGVYNLGGDSIDFDNDINFLNPPKPAAATPVSFNIPPKPDWGGDKRQDAFGKQSVQDWVKLFEGLGVQDEERQAPGQSDFSQDSSETQSFTIASRANQMATERIGQPATEATYFQLFNRYIFSQTPEETILIDQRAAWERILYEQYRKMLAKRSGGSQQLLFPKTIRLSAADMELVNDTKSSIRSLGFEFDEIGGNSIVIRGVPSDLPDESEQEMFEELLDQIRQNYAELRLSRPDGLIRSLAKRFAPRYNFKMSAQEIRGMLARLFDTSDPNRTPGGDPITVRLTIEKLATIFRPHHKDK</sequence>
<proteinExistence type="inferred from homology"/>
<comment type="caution">
    <text evidence="8">The sequence shown here is derived from an EMBL/GenBank/DDBJ whole genome shotgun (WGS) entry which is preliminary data.</text>
</comment>
<keyword evidence="4 5" id="KW-0234">DNA repair</keyword>
<dbReference type="SUPFAM" id="SSF118116">
    <property type="entry name" value="DNA mismatch repair protein MutL"/>
    <property type="match status" value="1"/>
</dbReference>
<keyword evidence="9" id="KW-1185">Reference proteome</keyword>
<dbReference type="InterPro" id="IPR042121">
    <property type="entry name" value="MutL_C_regsub"/>
</dbReference>
<dbReference type="Pfam" id="PF08676">
    <property type="entry name" value="MutL_C"/>
    <property type="match status" value="1"/>
</dbReference>
<evidence type="ECO:0000256" key="2">
    <source>
        <dbReference type="ARBA" id="ARBA00021975"/>
    </source>
</evidence>
<feature type="domain" description="DNA mismatch repair protein S5" evidence="7">
    <location>
        <begin position="211"/>
        <end position="329"/>
    </location>
</feature>
<dbReference type="EMBL" id="BAABEY010000024">
    <property type="protein sequence ID" value="GAA4440286.1"/>
    <property type="molecule type" value="Genomic_DNA"/>
</dbReference>
<dbReference type="CDD" id="cd16926">
    <property type="entry name" value="HATPase_MutL-MLH-PMS-like"/>
    <property type="match status" value="1"/>
</dbReference>
<dbReference type="SMART" id="SM00853">
    <property type="entry name" value="MutL_C"/>
    <property type="match status" value="1"/>
</dbReference>
<dbReference type="Pfam" id="PF01119">
    <property type="entry name" value="DNA_mis_repair"/>
    <property type="match status" value="1"/>
</dbReference>
<dbReference type="InterPro" id="IPR014790">
    <property type="entry name" value="MutL_C"/>
</dbReference>
<dbReference type="InterPro" id="IPR036890">
    <property type="entry name" value="HATPase_C_sf"/>
</dbReference>
<evidence type="ECO:0000313" key="9">
    <source>
        <dbReference type="Proteomes" id="UP001501508"/>
    </source>
</evidence>
<dbReference type="Gene3D" id="3.30.565.10">
    <property type="entry name" value="Histidine kinase-like ATPase, C-terminal domain"/>
    <property type="match status" value="1"/>
</dbReference>
<dbReference type="PANTHER" id="PTHR10073:SF12">
    <property type="entry name" value="DNA MISMATCH REPAIR PROTEIN MLH1"/>
    <property type="match status" value="1"/>
</dbReference>
<organism evidence="8 9">
    <name type="scientific">Ravibacter arvi</name>
    <dbReference type="NCBI Taxonomy" id="2051041"/>
    <lineage>
        <taxon>Bacteria</taxon>
        <taxon>Pseudomonadati</taxon>
        <taxon>Bacteroidota</taxon>
        <taxon>Cytophagia</taxon>
        <taxon>Cytophagales</taxon>
        <taxon>Spirosomataceae</taxon>
        <taxon>Ravibacter</taxon>
    </lineage>
</organism>
<name>A0ABP8M0D9_9BACT</name>
<dbReference type="InterPro" id="IPR014721">
    <property type="entry name" value="Ribsml_uS5_D2-typ_fold_subgr"/>
</dbReference>
<dbReference type="CDD" id="cd00782">
    <property type="entry name" value="MutL_Trans"/>
    <property type="match status" value="1"/>
</dbReference>
<dbReference type="Gene3D" id="3.30.1540.20">
    <property type="entry name" value="MutL, C-terminal domain, dimerisation subdomain"/>
    <property type="match status" value="1"/>
</dbReference>
<reference evidence="9" key="1">
    <citation type="journal article" date="2019" name="Int. J. Syst. Evol. Microbiol.">
        <title>The Global Catalogue of Microorganisms (GCM) 10K type strain sequencing project: providing services to taxonomists for standard genome sequencing and annotation.</title>
        <authorList>
            <consortium name="The Broad Institute Genomics Platform"/>
            <consortium name="The Broad Institute Genome Sequencing Center for Infectious Disease"/>
            <person name="Wu L."/>
            <person name="Ma J."/>
        </authorList>
    </citation>
    <scope>NUCLEOTIDE SEQUENCE [LARGE SCALE GENOMIC DNA]</scope>
    <source>
        <strain evidence="9">JCM 31920</strain>
    </source>
</reference>
<evidence type="ECO:0000259" key="7">
    <source>
        <dbReference type="SMART" id="SM01340"/>
    </source>
</evidence>
<evidence type="ECO:0000256" key="4">
    <source>
        <dbReference type="ARBA" id="ARBA00023204"/>
    </source>
</evidence>
<evidence type="ECO:0000256" key="5">
    <source>
        <dbReference type="HAMAP-Rule" id="MF_00149"/>
    </source>
</evidence>
<evidence type="ECO:0000313" key="8">
    <source>
        <dbReference type="EMBL" id="GAA4440286.1"/>
    </source>
</evidence>
<keyword evidence="8" id="KW-0378">Hydrolase</keyword>
<feature type="domain" description="MutL C-terminal dimerisation" evidence="6">
    <location>
        <begin position="440"/>
        <end position="581"/>
    </location>
</feature>
<dbReference type="SMART" id="SM01340">
    <property type="entry name" value="DNA_mis_repair"/>
    <property type="match status" value="1"/>
</dbReference>
<dbReference type="InterPro" id="IPR038973">
    <property type="entry name" value="MutL/Mlh/Pms-like"/>
</dbReference>
<dbReference type="Gene3D" id="3.30.230.10">
    <property type="match status" value="1"/>
</dbReference>
<keyword evidence="8" id="KW-0540">Nuclease</keyword>
<evidence type="ECO:0000259" key="6">
    <source>
        <dbReference type="SMART" id="SM00853"/>
    </source>
</evidence>
<gene>
    <name evidence="5 8" type="primary">mutL</name>
    <name evidence="8" type="ORF">GCM10023091_23710</name>
</gene>
<evidence type="ECO:0000256" key="3">
    <source>
        <dbReference type="ARBA" id="ARBA00022763"/>
    </source>
</evidence>
<dbReference type="InterPro" id="IPR020568">
    <property type="entry name" value="Ribosomal_Su5_D2-typ_SF"/>
</dbReference>
<dbReference type="Proteomes" id="UP001501508">
    <property type="component" value="Unassembled WGS sequence"/>
</dbReference>
<dbReference type="SUPFAM" id="SSF54211">
    <property type="entry name" value="Ribosomal protein S5 domain 2-like"/>
    <property type="match status" value="1"/>
</dbReference>
<dbReference type="NCBIfam" id="TIGR00585">
    <property type="entry name" value="mutl"/>
    <property type="match status" value="1"/>
</dbReference>
<dbReference type="PANTHER" id="PTHR10073">
    <property type="entry name" value="DNA MISMATCH REPAIR PROTEIN MLH, PMS, MUTL"/>
    <property type="match status" value="1"/>
</dbReference>